<proteinExistence type="predicted"/>
<feature type="transmembrane region" description="Helical" evidence="1">
    <location>
        <begin position="113"/>
        <end position="131"/>
    </location>
</feature>
<accession>A0A5S3PDY7</accession>
<keyword evidence="3" id="KW-1185">Reference proteome</keyword>
<keyword evidence="1" id="KW-0472">Membrane</keyword>
<organism evidence="2 3">
    <name type="scientific">Sulfitobacter sabulilitoris</name>
    <dbReference type="NCBI Taxonomy" id="2562655"/>
    <lineage>
        <taxon>Bacteria</taxon>
        <taxon>Pseudomonadati</taxon>
        <taxon>Pseudomonadota</taxon>
        <taxon>Alphaproteobacteria</taxon>
        <taxon>Rhodobacterales</taxon>
        <taxon>Roseobacteraceae</taxon>
        <taxon>Sulfitobacter</taxon>
    </lineage>
</organism>
<feature type="transmembrane region" description="Helical" evidence="1">
    <location>
        <begin position="18"/>
        <end position="35"/>
    </location>
</feature>
<dbReference type="EMBL" id="VANS01000004">
    <property type="protein sequence ID" value="TMM51169.1"/>
    <property type="molecule type" value="Genomic_DNA"/>
</dbReference>
<evidence type="ECO:0000313" key="2">
    <source>
        <dbReference type="EMBL" id="TMM51169.1"/>
    </source>
</evidence>
<sequence length="134" mass="15485">MRDEIMQTLRDIAQTERLALLAVSVVYVWLISQALDDHRAVLIDLAWWLPAVIIAIAFKKTEDHILRIRTLADYLQRMQAILADPRIAGWETYVRSHRTITLRNRALDATGRIIWALTLVISVLLAVKFGWRPD</sequence>
<keyword evidence="1" id="KW-0812">Transmembrane</keyword>
<keyword evidence="1" id="KW-1133">Transmembrane helix</keyword>
<evidence type="ECO:0000256" key="1">
    <source>
        <dbReference type="SAM" id="Phobius"/>
    </source>
</evidence>
<comment type="caution">
    <text evidence="2">The sequence shown here is derived from an EMBL/GenBank/DDBJ whole genome shotgun (WGS) entry which is preliminary data.</text>
</comment>
<dbReference type="AlphaFoldDB" id="A0A5S3PDY7"/>
<reference evidence="2 3" key="1">
    <citation type="submission" date="2019-05" db="EMBL/GenBank/DDBJ databases">
        <title>Sulfitobacter sabulilitoris sp. nov., isolated from a marine sand.</title>
        <authorList>
            <person name="Yoon J.-H."/>
        </authorList>
    </citation>
    <scope>NUCLEOTIDE SEQUENCE [LARGE SCALE GENOMIC DNA]</scope>
    <source>
        <strain evidence="2 3">HSMS-29</strain>
    </source>
</reference>
<feature type="transmembrane region" description="Helical" evidence="1">
    <location>
        <begin position="41"/>
        <end position="58"/>
    </location>
</feature>
<dbReference type="Proteomes" id="UP000309550">
    <property type="component" value="Unassembled WGS sequence"/>
</dbReference>
<protein>
    <submittedName>
        <fullName evidence="2">Uncharacterized protein</fullName>
    </submittedName>
</protein>
<evidence type="ECO:0000313" key="3">
    <source>
        <dbReference type="Proteomes" id="UP000309550"/>
    </source>
</evidence>
<dbReference type="RefSeq" id="WP_138663128.1">
    <property type="nucleotide sequence ID" value="NZ_VANS01000004.1"/>
</dbReference>
<gene>
    <name evidence="2" type="ORF">FDT80_15005</name>
</gene>
<name>A0A5S3PDY7_9RHOB</name>